<keyword evidence="5" id="KW-0804">Transcription</keyword>
<evidence type="ECO:0000256" key="1">
    <source>
        <dbReference type="ARBA" id="ARBA00004719"/>
    </source>
</evidence>
<dbReference type="InterPro" id="IPR039538">
    <property type="entry name" value="BetI_C"/>
</dbReference>
<evidence type="ECO:0000313" key="10">
    <source>
        <dbReference type="Proteomes" id="UP001276564"/>
    </source>
</evidence>
<proteinExistence type="predicted"/>
<dbReference type="Proteomes" id="UP001276564">
    <property type="component" value="Unassembled WGS sequence"/>
</dbReference>
<name>A0ABU5AUX2_9HYPH</name>
<dbReference type="InterPro" id="IPR017757">
    <property type="entry name" value="Tscrpt_rep_BetI"/>
</dbReference>
<sequence>MSTSILDARNSPLKLKRLSDIRRTELRQAAFAVLQREGIAGATIEKVAAQAGASKGIVLHYFSSKQELFEHAMRESNLVLRKAVVARLRHAQTPMQRVDAIIDGNFEPHLFQPSLCYAWLSLCAEVPRDAKLARIQKVLHARMRSNLLSGLSALALPEDAEEIALGVTALIDGLWLRLGLQPGSVSREQAIRQVKSYVAARLAMREPVPAGG</sequence>
<dbReference type="Pfam" id="PF00440">
    <property type="entry name" value="TetR_N"/>
    <property type="match status" value="1"/>
</dbReference>
<keyword evidence="3" id="KW-0805">Transcription regulation</keyword>
<dbReference type="EMBL" id="JAVIIP010000017">
    <property type="protein sequence ID" value="MDX8541007.1"/>
    <property type="molecule type" value="Genomic_DNA"/>
</dbReference>
<feature type="DNA-binding region" description="H-T-H motif" evidence="7">
    <location>
        <begin position="43"/>
        <end position="62"/>
    </location>
</feature>
<accession>A0ABU5AUX2</accession>
<keyword evidence="2" id="KW-0678">Repressor</keyword>
<comment type="function">
    <text evidence="6">Repressor involved in the biosynthesis of the osmoprotectant glycine betaine. It represses transcription of the choline transporter BetT and the genes of BetAB involved in the synthesis of glycine betaine.</text>
</comment>
<keyword evidence="10" id="KW-1185">Reference proteome</keyword>
<keyword evidence="4 7" id="KW-0238">DNA-binding</keyword>
<evidence type="ECO:0000313" key="9">
    <source>
        <dbReference type="EMBL" id="MDX8541007.1"/>
    </source>
</evidence>
<dbReference type="PANTHER" id="PTHR30055">
    <property type="entry name" value="HTH-TYPE TRANSCRIPTIONAL REGULATOR RUTR"/>
    <property type="match status" value="1"/>
</dbReference>
<dbReference type="InterPro" id="IPR009057">
    <property type="entry name" value="Homeodomain-like_sf"/>
</dbReference>
<feature type="domain" description="HTH tetR-type" evidence="8">
    <location>
        <begin position="20"/>
        <end position="80"/>
    </location>
</feature>
<dbReference type="PANTHER" id="PTHR30055:SF234">
    <property type="entry name" value="HTH-TYPE TRANSCRIPTIONAL REGULATOR BETI"/>
    <property type="match status" value="1"/>
</dbReference>
<evidence type="ECO:0000256" key="3">
    <source>
        <dbReference type="ARBA" id="ARBA00023015"/>
    </source>
</evidence>
<protein>
    <submittedName>
        <fullName evidence="9">Transcriptional regulator BetI</fullName>
    </submittedName>
</protein>
<evidence type="ECO:0000256" key="7">
    <source>
        <dbReference type="PROSITE-ProRule" id="PRU00335"/>
    </source>
</evidence>
<evidence type="ECO:0000256" key="6">
    <source>
        <dbReference type="ARBA" id="ARBA00024936"/>
    </source>
</evidence>
<dbReference type="PRINTS" id="PR00455">
    <property type="entry name" value="HTHTETR"/>
</dbReference>
<evidence type="ECO:0000259" key="8">
    <source>
        <dbReference type="PROSITE" id="PS50977"/>
    </source>
</evidence>
<dbReference type="InterPro" id="IPR036271">
    <property type="entry name" value="Tet_transcr_reg_TetR-rel_C_sf"/>
</dbReference>
<comment type="pathway">
    <text evidence="1">Amine and polyamine biosynthesis; betaine biosynthesis via choline pathway [regulation].</text>
</comment>
<dbReference type="PROSITE" id="PS50977">
    <property type="entry name" value="HTH_TETR_2"/>
    <property type="match status" value="1"/>
</dbReference>
<dbReference type="SUPFAM" id="SSF48498">
    <property type="entry name" value="Tetracyclin repressor-like, C-terminal domain"/>
    <property type="match status" value="1"/>
</dbReference>
<dbReference type="SUPFAM" id="SSF46689">
    <property type="entry name" value="Homeodomain-like"/>
    <property type="match status" value="1"/>
</dbReference>
<dbReference type="RefSeq" id="WP_127284183.1">
    <property type="nucleotide sequence ID" value="NZ_JAVIIP010000017.1"/>
</dbReference>
<dbReference type="Pfam" id="PF13977">
    <property type="entry name" value="TetR_C_6"/>
    <property type="match status" value="1"/>
</dbReference>
<dbReference type="NCBIfam" id="NF001978">
    <property type="entry name" value="PRK00767.1"/>
    <property type="match status" value="1"/>
</dbReference>
<dbReference type="InterPro" id="IPR001647">
    <property type="entry name" value="HTH_TetR"/>
</dbReference>
<evidence type="ECO:0000256" key="2">
    <source>
        <dbReference type="ARBA" id="ARBA00022491"/>
    </source>
</evidence>
<dbReference type="NCBIfam" id="TIGR03384">
    <property type="entry name" value="betaine_BetI"/>
    <property type="match status" value="1"/>
</dbReference>
<organism evidence="9 10">
    <name type="scientific">Mesorhizobium abyssinicae</name>
    <dbReference type="NCBI Taxonomy" id="1209958"/>
    <lineage>
        <taxon>Bacteria</taxon>
        <taxon>Pseudomonadati</taxon>
        <taxon>Pseudomonadota</taxon>
        <taxon>Alphaproteobacteria</taxon>
        <taxon>Hyphomicrobiales</taxon>
        <taxon>Phyllobacteriaceae</taxon>
        <taxon>Mesorhizobium</taxon>
    </lineage>
</organism>
<evidence type="ECO:0000256" key="5">
    <source>
        <dbReference type="ARBA" id="ARBA00023163"/>
    </source>
</evidence>
<comment type="caution">
    <text evidence="9">The sequence shown here is derived from an EMBL/GenBank/DDBJ whole genome shotgun (WGS) entry which is preliminary data.</text>
</comment>
<dbReference type="Gene3D" id="1.10.357.10">
    <property type="entry name" value="Tetracycline Repressor, domain 2"/>
    <property type="match status" value="1"/>
</dbReference>
<evidence type="ECO:0000256" key="4">
    <source>
        <dbReference type="ARBA" id="ARBA00023125"/>
    </source>
</evidence>
<dbReference type="InterPro" id="IPR050109">
    <property type="entry name" value="HTH-type_TetR-like_transc_reg"/>
</dbReference>
<gene>
    <name evidence="9" type="primary">betI</name>
    <name evidence="9" type="ORF">RFM23_25655</name>
</gene>
<reference evidence="9 10" key="1">
    <citation type="submission" date="2023-08" db="EMBL/GenBank/DDBJ databases">
        <title>Implementing the SeqCode for naming new Mesorhizobium species isolated from Vachellia karroo root nodules.</title>
        <authorList>
            <person name="Van Lill M."/>
        </authorList>
    </citation>
    <scope>NUCLEOTIDE SEQUENCE [LARGE SCALE GENOMIC DNA]</scope>
    <source>
        <strain evidence="9 10">VK4B</strain>
    </source>
</reference>